<accession>A0A2M8H8X3</accession>
<proteinExistence type="predicted"/>
<reference evidence="1 2" key="1">
    <citation type="submission" date="2017-11" db="EMBL/GenBank/DDBJ databases">
        <title>Draft genome sequence of environmental isolate Aeromonas lusitania sp. nov. MDC 2473.</title>
        <authorList>
            <person name="Colston S.M."/>
            <person name="Navarro A."/>
            <person name="Martinez-Murcia A.J."/>
            <person name="Graf J."/>
        </authorList>
    </citation>
    <scope>NUCLEOTIDE SEQUENCE [LARGE SCALE GENOMIC DNA]</scope>
    <source>
        <strain evidence="1 2">MDC 2473</strain>
    </source>
</reference>
<keyword evidence="2" id="KW-1185">Reference proteome</keyword>
<dbReference type="EMBL" id="PGCP01000017">
    <property type="protein sequence ID" value="PJC92985.1"/>
    <property type="molecule type" value="Genomic_DNA"/>
</dbReference>
<evidence type="ECO:0000313" key="2">
    <source>
        <dbReference type="Proteomes" id="UP000232060"/>
    </source>
</evidence>
<protein>
    <submittedName>
        <fullName evidence="1">Uncharacterized protein</fullName>
    </submittedName>
</protein>
<evidence type="ECO:0000313" key="1">
    <source>
        <dbReference type="EMBL" id="PJC92985.1"/>
    </source>
</evidence>
<dbReference type="Proteomes" id="UP000232060">
    <property type="component" value="Unassembled WGS sequence"/>
</dbReference>
<comment type="caution">
    <text evidence="1">The sequence shown here is derived from an EMBL/GenBank/DDBJ whole genome shotgun (WGS) entry which is preliminary data.</text>
</comment>
<organism evidence="1 2">
    <name type="scientific">Aeromonas lusitana</name>
    <dbReference type="NCBI Taxonomy" id="931529"/>
    <lineage>
        <taxon>Bacteria</taxon>
        <taxon>Pseudomonadati</taxon>
        <taxon>Pseudomonadota</taxon>
        <taxon>Gammaproteobacteria</taxon>
        <taxon>Aeromonadales</taxon>
        <taxon>Aeromonadaceae</taxon>
        <taxon>Aeromonas</taxon>
    </lineage>
</organism>
<dbReference type="AlphaFoldDB" id="A0A2M8H8X3"/>
<dbReference type="RefSeq" id="WP_100860144.1">
    <property type="nucleotide sequence ID" value="NZ_PGCP01000017.1"/>
</dbReference>
<dbReference type="OrthoDB" id="4007859at2"/>
<gene>
    <name evidence="1" type="ORF">CUC44_11760</name>
</gene>
<name>A0A2M8H8X3_9GAMM</name>
<sequence>MDTVFWPKRAGHSVEMMTLVAPTGMSPGLREEISLVLSMVAGLRQLEEGGAGMAPLKKDLYKALMVQLSDMANRAEEPEVARLMGSLAESLSGEESARLMAARLAEGDERHLVAHVGPLATWLGKSRQTWMSAFFATPNPELQSWSDRVDAGLQHALPRLCDRLGAELITLPGCAYKVVDLFAIAGEANGFPKHFAYFMPEDQGIKYAADKRTIVFANTYRQLHLMAGAPLAGCLGWAQSALPDARELDRYLLGWFRGHDLGHGLVLPQTDYAALSRHDRWGSMVMQEAVADTLGFLLCCDPSIASSLGLEGGKLCRVYCLELLRYLRRGPCEFPDAGSAYVQLALLAEQGILWREGDSLRIDERRLEQGMWEIAGQLLAHVMSGNVAAFAEFSHRYAPHLQPADRDLYFGLGPCDRVLAYHQPLREERQDGIL</sequence>